<evidence type="ECO:0000256" key="14">
    <source>
        <dbReference type="ARBA" id="ARBA00022984"/>
    </source>
</evidence>
<evidence type="ECO:0000256" key="16">
    <source>
        <dbReference type="ARBA" id="ARBA00023316"/>
    </source>
</evidence>
<comment type="pathway">
    <text evidence="18">Glycan biosynthesis.</text>
</comment>
<dbReference type="UniPathway" id="UPA00219"/>
<dbReference type="FunFam" id="3.30.470.20:FF:000008">
    <property type="entry name" value="D-alanine--D-alanine ligase"/>
    <property type="match status" value="1"/>
</dbReference>
<keyword evidence="12 24" id="KW-0460">Magnesium</keyword>
<comment type="function">
    <text evidence="2 22">Cell wall formation.</text>
</comment>
<evidence type="ECO:0000256" key="6">
    <source>
        <dbReference type="ARBA" id="ARBA00012216"/>
    </source>
</evidence>
<feature type="active site" evidence="23">
    <location>
        <position position="191"/>
    </location>
</feature>
<dbReference type="NCBIfam" id="NF002526">
    <property type="entry name" value="PRK01966.1-2"/>
    <property type="match status" value="1"/>
</dbReference>
<dbReference type="GO" id="GO:0005524">
    <property type="term" value="F:ATP binding"/>
    <property type="evidence" value="ECO:0007669"/>
    <property type="project" value="UniProtKB-UniRule"/>
</dbReference>
<dbReference type="NCBIfam" id="TIGR01205">
    <property type="entry name" value="D_ala_D_alaTIGR"/>
    <property type="match status" value="1"/>
</dbReference>
<dbReference type="InterPro" id="IPR011095">
    <property type="entry name" value="Dala_Dala_lig_C"/>
</dbReference>
<dbReference type="NCBIfam" id="NF002528">
    <property type="entry name" value="PRK01966.1-4"/>
    <property type="match status" value="1"/>
</dbReference>
<dbReference type="GO" id="GO:0008360">
    <property type="term" value="P:regulation of cell shape"/>
    <property type="evidence" value="ECO:0007669"/>
    <property type="project" value="UniProtKB-KW"/>
</dbReference>
<feature type="binding site" evidence="24">
    <location>
        <position position="315"/>
    </location>
    <ligand>
        <name>Mg(2+)</name>
        <dbReference type="ChEBI" id="CHEBI:18420"/>
        <label>1</label>
    </ligand>
</feature>
<evidence type="ECO:0000256" key="22">
    <source>
        <dbReference type="HAMAP-Rule" id="MF_00047"/>
    </source>
</evidence>
<dbReference type="AlphaFoldDB" id="A0A1I5YSQ4"/>
<keyword evidence="16 22" id="KW-0961">Cell wall biogenesis/degradation</keyword>
<evidence type="ECO:0000256" key="10">
    <source>
        <dbReference type="ARBA" id="ARBA00022741"/>
    </source>
</evidence>
<dbReference type="Gene3D" id="3.30.470.20">
    <property type="entry name" value="ATP-grasp fold, B domain"/>
    <property type="match status" value="1"/>
</dbReference>
<comment type="subcellular location">
    <subcellularLocation>
        <location evidence="3 22">Cytoplasm</location>
    </subcellularLocation>
</comment>
<dbReference type="InterPro" id="IPR016185">
    <property type="entry name" value="PreATP-grasp_dom_sf"/>
</dbReference>
<evidence type="ECO:0000256" key="19">
    <source>
        <dbReference type="ARBA" id="ARBA00068427"/>
    </source>
</evidence>
<dbReference type="SUPFAM" id="SSF52440">
    <property type="entry name" value="PreATP-grasp domain"/>
    <property type="match status" value="1"/>
</dbReference>
<keyword evidence="10 25" id="KW-0547">Nucleotide-binding</keyword>
<dbReference type="RefSeq" id="WP_092481217.1">
    <property type="nucleotide sequence ID" value="NZ_CP126128.1"/>
</dbReference>
<keyword evidence="11 25" id="KW-0067">ATP-binding</keyword>
<dbReference type="GO" id="GO:0046872">
    <property type="term" value="F:metal ion binding"/>
    <property type="evidence" value="ECO:0007669"/>
    <property type="project" value="UniProtKB-KW"/>
</dbReference>
<name>A0A1I5YSQ4_9LACT</name>
<dbReference type="PROSITE" id="PS50975">
    <property type="entry name" value="ATP_GRASP"/>
    <property type="match status" value="1"/>
</dbReference>
<keyword evidence="8 22" id="KW-0436">Ligase</keyword>
<dbReference type="InterPro" id="IPR011761">
    <property type="entry name" value="ATP-grasp"/>
</dbReference>
<feature type="domain" description="ATP-grasp" evidence="26">
    <location>
        <begin position="142"/>
        <end position="348"/>
    </location>
</feature>
<evidence type="ECO:0000313" key="28">
    <source>
        <dbReference type="Proteomes" id="UP000199136"/>
    </source>
</evidence>
<evidence type="ECO:0000256" key="3">
    <source>
        <dbReference type="ARBA" id="ARBA00004496"/>
    </source>
</evidence>
<dbReference type="STRING" id="82801.SAMN04488506_2215"/>
<evidence type="ECO:0000256" key="5">
    <source>
        <dbReference type="ARBA" id="ARBA00010871"/>
    </source>
</evidence>
<dbReference type="InterPro" id="IPR000291">
    <property type="entry name" value="D-Ala_lig_Van_CS"/>
</dbReference>
<protein>
    <recommendedName>
        <fullName evidence="19 22">D-alanine--D-alanine ligase</fullName>
        <ecNumber evidence="6 22">6.3.2.4</ecNumber>
    </recommendedName>
    <alternativeName>
        <fullName evidence="21 22">D-Ala-D-Ala ligase</fullName>
    </alternativeName>
    <alternativeName>
        <fullName evidence="20 22">D-alanylalanine synthetase</fullName>
    </alternativeName>
</protein>
<comment type="cofactor">
    <cofactor evidence="24">
        <name>Mg(2+)</name>
        <dbReference type="ChEBI" id="CHEBI:18420"/>
    </cofactor>
    <cofactor evidence="24">
        <name>Mn(2+)</name>
        <dbReference type="ChEBI" id="CHEBI:29035"/>
    </cofactor>
    <text evidence="24">Binds 2 magnesium or manganese ions per subunit.</text>
</comment>
<gene>
    <name evidence="22" type="primary">ddl</name>
    <name evidence="27" type="ORF">SAMN04488506_2215</name>
</gene>
<dbReference type="Gene3D" id="3.30.1490.20">
    <property type="entry name" value="ATP-grasp fold, A domain"/>
    <property type="match status" value="1"/>
</dbReference>
<evidence type="ECO:0000256" key="1">
    <source>
        <dbReference type="ARBA" id="ARBA00001936"/>
    </source>
</evidence>
<evidence type="ECO:0000313" key="27">
    <source>
        <dbReference type="EMBL" id="SFQ47085.1"/>
    </source>
</evidence>
<evidence type="ECO:0000256" key="21">
    <source>
        <dbReference type="ARBA" id="ARBA00077154"/>
    </source>
</evidence>
<comment type="catalytic activity">
    <reaction evidence="17 22">
        <text>2 D-alanine + ATP = D-alanyl-D-alanine + ADP + phosphate + H(+)</text>
        <dbReference type="Rhea" id="RHEA:11224"/>
        <dbReference type="ChEBI" id="CHEBI:15378"/>
        <dbReference type="ChEBI" id="CHEBI:30616"/>
        <dbReference type="ChEBI" id="CHEBI:43474"/>
        <dbReference type="ChEBI" id="CHEBI:57416"/>
        <dbReference type="ChEBI" id="CHEBI:57822"/>
        <dbReference type="ChEBI" id="CHEBI:456216"/>
        <dbReference type="EC" id="6.3.2.4"/>
    </reaction>
</comment>
<evidence type="ECO:0000256" key="23">
    <source>
        <dbReference type="PIRSR" id="PIRSR039102-1"/>
    </source>
</evidence>
<evidence type="ECO:0000259" key="26">
    <source>
        <dbReference type="PROSITE" id="PS50975"/>
    </source>
</evidence>
<sequence length="369" mass="41769">MKIFLLYGGKSAEHDISILTAHSIIQEIYYQYYEVEPIYITREGQWIRGPIVRQAEEVPFAESLRMEPSEDKQFSMEETVLSKGHLVQPSDIKEENAVIFPALHGPNGEDGTVQGLFEVLNMPYVGAGVLASAAGMDKIVTKHLFHQAGLPQVPYEPISKFDWENEREKVFIRCEGSLIYPMYVKPANLGSSVGINKAGNREELEAAIQQAFQYDRRVVVEQGVEEAREVEVALLGNDDIHASVPGELLKSVDFYDYDSKYITNDVKMQIPAQLSEETTAKLRTYAVKAFQAIDGSGLSRCDFFLTNNGEIFVNEINTMPGFTAYSMYPLLWQHTGLNYGDLIEELIQLALKRFEERQAFQQKNREAMN</sequence>
<evidence type="ECO:0000256" key="11">
    <source>
        <dbReference type="ARBA" id="ARBA00022840"/>
    </source>
</evidence>
<comment type="pathway">
    <text evidence="4 22">Cell wall biogenesis; peptidoglycan biosynthesis.</text>
</comment>
<proteinExistence type="inferred from homology"/>
<dbReference type="GO" id="GO:0071555">
    <property type="term" value="P:cell wall organization"/>
    <property type="evidence" value="ECO:0007669"/>
    <property type="project" value="UniProtKB-KW"/>
</dbReference>
<dbReference type="Gene3D" id="3.40.50.20">
    <property type="match status" value="1"/>
</dbReference>
<keyword evidence="28" id="KW-1185">Reference proteome</keyword>
<evidence type="ECO:0000256" key="2">
    <source>
        <dbReference type="ARBA" id="ARBA00003921"/>
    </source>
</evidence>
<dbReference type="GO" id="GO:0008716">
    <property type="term" value="F:D-alanine-D-alanine ligase activity"/>
    <property type="evidence" value="ECO:0007669"/>
    <property type="project" value="UniProtKB-UniRule"/>
</dbReference>
<dbReference type="InterPro" id="IPR011127">
    <property type="entry name" value="Dala_Dala_lig_N"/>
</dbReference>
<dbReference type="Pfam" id="PF01820">
    <property type="entry name" value="Dala_Dala_lig_N"/>
    <property type="match status" value="1"/>
</dbReference>
<evidence type="ECO:0000256" key="18">
    <source>
        <dbReference type="ARBA" id="ARBA00060592"/>
    </source>
</evidence>
<dbReference type="EMBL" id="FOXW01000013">
    <property type="protein sequence ID" value="SFQ47085.1"/>
    <property type="molecule type" value="Genomic_DNA"/>
</dbReference>
<keyword evidence="13 22" id="KW-0133">Cell shape</keyword>
<feature type="binding site" evidence="24">
    <location>
        <position position="302"/>
    </location>
    <ligand>
        <name>Mg(2+)</name>
        <dbReference type="ChEBI" id="CHEBI:18420"/>
        <label>1</label>
    </ligand>
</feature>
<dbReference type="Pfam" id="PF07478">
    <property type="entry name" value="Dala_Dala_lig_C"/>
    <property type="match status" value="1"/>
</dbReference>
<feature type="binding site" evidence="24">
    <location>
        <position position="317"/>
    </location>
    <ligand>
        <name>Mg(2+)</name>
        <dbReference type="ChEBI" id="CHEBI:18420"/>
        <label>2</label>
    </ligand>
</feature>
<dbReference type="HAMAP" id="MF_00047">
    <property type="entry name" value="Dala_Dala_lig"/>
    <property type="match status" value="1"/>
</dbReference>
<dbReference type="PANTHER" id="PTHR23132:SF25">
    <property type="entry name" value="D-ALANINE--D-ALANINE LIGASE A"/>
    <property type="match status" value="1"/>
</dbReference>
<feature type="active site" evidence="23">
    <location>
        <position position="326"/>
    </location>
</feature>
<keyword evidence="15 24" id="KW-0464">Manganese</keyword>
<evidence type="ECO:0000256" key="24">
    <source>
        <dbReference type="PIRSR" id="PIRSR039102-3"/>
    </source>
</evidence>
<dbReference type="PROSITE" id="PS00843">
    <property type="entry name" value="DALA_DALA_LIGASE_1"/>
    <property type="match status" value="1"/>
</dbReference>
<dbReference type="SUPFAM" id="SSF56059">
    <property type="entry name" value="Glutathione synthetase ATP-binding domain-like"/>
    <property type="match status" value="1"/>
</dbReference>
<feature type="binding site" evidence="24">
    <location>
        <position position="315"/>
    </location>
    <ligand>
        <name>Mg(2+)</name>
        <dbReference type="ChEBI" id="CHEBI:18420"/>
        <label>2</label>
    </ligand>
</feature>
<organism evidence="27 28">
    <name type="scientific">Desemzia incerta</name>
    <dbReference type="NCBI Taxonomy" id="82801"/>
    <lineage>
        <taxon>Bacteria</taxon>
        <taxon>Bacillati</taxon>
        <taxon>Bacillota</taxon>
        <taxon>Bacilli</taxon>
        <taxon>Lactobacillales</taxon>
        <taxon>Carnobacteriaceae</taxon>
        <taxon>Desemzia</taxon>
    </lineage>
</organism>
<comment type="similarity">
    <text evidence="5 22">Belongs to the D-alanine--D-alanine ligase family.</text>
</comment>
<evidence type="ECO:0000256" key="9">
    <source>
        <dbReference type="ARBA" id="ARBA00022723"/>
    </source>
</evidence>
<keyword evidence="7 22" id="KW-0963">Cytoplasm</keyword>
<keyword evidence="9 24" id="KW-0479">Metal-binding</keyword>
<dbReference type="Proteomes" id="UP000199136">
    <property type="component" value="Unassembled WGS sequence"/>
</dbReference>
<dbReference type="PIRSF" id="PIRSF039102">
    <property type="entry name" value="Ddl/VanB"/>
    <property type="match status" value="1"/>
</dbReference>
<dbReference type="GO" id="GO:0005829">
    <property type="term" value="C:cytosol"/>
    <property type="evidence" value="ECO:0007669"/>
    <property type="project" value="TreeGrafter"/>
</dbReference>
<feature type="active site" evidence="23">
    <location>
        <position position="13"/>
    </location>
</feature>
<dbReference type="GO" id="GO:0009252">
    <property type="term" value="P:peptidoglycan biosynthetic process"/>
    <property type="evidence" value="ECO:0007669"/>
    <property type="project" value="UniProtKB-UniRule"/>
</dbReference>
<evidence type="ECO:0000256" key="4">
    <source>
        <dbReference type="ARBA" id="ARBA00004752"/>
    </source>
</evidence>
<dbReference type="InterPro" id="IPR013815">
    <property type="entry name" value="ATP_grasp_subdomain_1"/>
</dbReference>
<accession>A0A1I5YSQ4</accession>
<evidence type="ECO:0000256" key="25">
    <source>
        <dbReference type="PROSITE-ProRule" id="PRU00409"/>
    </source>
</evidence>
<evidence type="ECO:0000256" key="20">
    <source>
        <dbReference type="ARBA" id="ARBA00076288"/>
    </source>
</evidence>
<comment type="cofactor">
    <cofactor evidence="1">
        <name>Mn(2+)</name>
        <dbReference type="ChEBI" id="CHEBI:29035"/>
    </cofactor>
</comment>
<evidence type="ECO:0000256" key="13">
    <source>
        <dbReference type="ARBA" id="ARBA00022960"/>
    </source>
</evidence>
<evidence type="ECO:0000256" key="15">
    <source>
        <dbReference type="ARBA" id="ARBA00023211"/>
    </source>
</evidence>
<evidence type="ECO:0000256" key="8">
    <source>
        <dbReference type="ARBA" id="ARBA00022598"/>
    </source>
</evidence>
<dbReference type="PANTHER" id="PTHR23132">
    <property type="entry name" value="D-ALANINE--D-ALANINE LIGASE"/>
    <property type="match status" value="1"/>
</dbReference>
<evidence type="ECO:0000256" key="7">
    <source>
        <dbReference type="ARBA" id="ARBA00022490"/>
    </source>
</evidence>
<dbReference type="EC" id="6.3.2.4" evidence="6 22"/>
<dbReference type="FunFam" id="3.30.1490.20:FF:000007">
    <property type="entry name" value="D-alanine--D-alanine ligase"/>
    <property type="match status" value="1"/>
</dbReference>
<dbReference type="InterPro" id="IPR005905">
    <property type="entry name" value="D_ala_D_ala"/>
</dbReference>
<dbReference type="OrthoDB" id="9813261at2"/>
<reference evidence="27 28" key="1">
    <citation type="submission" date="2016-10" db="EMBL/GenBank/DDBJ databases">
        <authorList>
            <person name="de Groot N.N."/>
        </authorList>
    </citation>
    <scope>NUCLEOTIDE SEQUENCE [LARGE SCALE GENOMIC DNA]</scope>
    <source>
        <strain evidence="27 28">DSM 20581</strain>
    </source>
</reference>
<dbReference type="PROSITE" id="PS00844">
    <property type="entry name" value="DALA_DALA_LIGASE_2"/>
    <property type="match status" value="1"/>
</dbReference>
<evidence type="ECO:0000256" key="12">
    <source>
        <dbReference type="ARBA" id="ARBA00022842"/>
    </source>
</evidence>
<keyword evidence="14 22" id="KW-0573">Peptidoglycan synthesis</keyword>
<evidence type="ECO:0000256" key="17">
    <source>
        <dbReference type="ARBA" id="ARBA00047614"/>
    </source>
</evidence>